<evidence type="ECO:0000256" key="5">
    <source>
        <dbReference type="ARBA" id="ARBA00022989"/>
    </source>
</evidence>
<dbReference type="PANTHER" id="PTHR43549:SF3">
    <property type="entry name" value="MULTIDRUG RESISTANCE PROTEIN YPNP-RELATED"/>
    <property type="match status" value="1"/>
</dbReference>
<keyword evidence="9" id="KW-1185">Reference proteome</keyword>
<keyword evidence="4 7" id="KW-0812">Transmembrane</keyword>
<feature type="transmembrane region" description="Helical" evidence="7">
    <location>
        <begin position="6"/>
        <end position="23"/>
    </location>
</feature>
<evidence type="ECO:0000256" key="3">
    <source>
        <dbReference type="ARBA" id="ARBA00022475"/>
    </source>
</evidence>
<keyword evidence="2" id="KW-0813">Transport</keyword>
<dbReference type="NCBIfam" id="TIGR00797">
    <property type="entry name" value="matE"/>
    <property type="match status" value="1"/>
</dbReference>
<evidence type="ECO:0000256" key="4">
    <source>
        <dbReference type="ARBA" id="ARBA00022692"/>
    </source>
</evidence>
<dbReference type="InterPro" id="IPR048279">
    <property type="entry name" value="MdtK-like"/>
</dbReference>
<feature type="transmembrane region" description="Helical" evidence="7">
    <location>
        <begin position="88"/>
        <end position="113"/>
    </location>
</feature>
<feature type="transmembrane region" description="Helical" evidence="7">
    <location>
        <begin position="133"/>
        <end position="154"/>
    </location>
</feature>
<sequence length="441" mass="48029">MTTGNPIKLIIMFMIPMFLGNIFQQFYNIVDSIVAGQFIGVDALAAIGSTGSLMFFVTGWLNGLSSGFGIIVAQMFGAKKYDDMRHFVAMSIYLMFGFAAAMTVGFLVFNVPILKLMNSPADLMGDVAGYMGIIYAGLLVTAAYNTLAAFLRALGDSKSPLYFLIISAGINVILDVVLIRFVGMGVEGCAYATVIAQGVSAVCCLVYIKKKYPILHLEKKNFELRKGSMSKLLILGIPMGLQFSITAIGTIIVQSAVNIYGATHMAGFSAAGKIQNVIGMVAVSMGATIATYVGQNRGADRMDRVKQGVRYSCIMLLVWSVIQMILVYFGGKYFTYLFINPSETEVIQVSVTYFHTVFWAYPFLDMIFVFRNALQGMGYGLVPMLGGVFELVARTLIVVLVAGHTTFAGVCLADPAAWIAALIPLIPYYFYTMKKYSTKAE</sequence>
<reference evidence="8 9" key="1">
    <citation type="submission" date="2024-03" db="EMBL/GenBank/DDBJ databases">
        <title>Human intestinal bacterial collection.</title>
        <authorList>
            <person name="Pauvert C."/>
            <person name="Hitch T.C.A."/>
            <person name="Clavel T."/>
        </authorList>
    </citation>
    <scope>NUCLEOTIDE SEQUENCE [LARGE SCALE GENOMIC DNA]</scope>
    <source>
        <strain evidence="8 9">CLA-AA-H95</strain>
    </source>
</reference>
<feature type="transmembrane region" description="Helical" evidence="7">
    <location>
        <begin position="351"/>
        <end position="370"/>
    </location>
</feature>
<comment type="caution">
    <text evidence="8">The sequence shown here is derived from an EMBL/GenBank/DDBJ whole genome shotgun (WGS) entry which is preliminary data.</text>
</comment>
<feature type="transmembrane region" description="Helical" evidence="7">
    <location>
        <begin position="313"/>
        <end position="331"/>
    </location>
</feature>
<protein>
    <submittedName>
        <fullName evidence="8">MATE family efflux transporter</fullName>
    </submittedName>
</protein>
<feature type="transmembrane region" description="Helical" evidence="7">
    <location>
        <begin position="407"/>
        <end position="431"/>
    </location>
</feature>
<dbReference type="RefSeq" id="WP_173905120.1">
    <property type="nucleotide sequence ID" value="NZ_JBBMEI010000019.1"/>
</dbReference>
<organism evidence="8 9">
    <name type="scientific">Blautia intestinihominis</name>
    <dbReference type="NCBI Taxonomy" id="3133152"/>
    <lineage>
        <taxon>Bacteria</taxon>
        <taxon>Bacillati</taxon>
        <taxon>Bacillota</taxon>
        <taxon>Clostridia</taxon>
        <taxon>Lachnospirales</taxon>
        <taxon>Lachnospiraceae</taxon>
        <taxon>Blautia</taxon>
    </lineage>
</organism>
<dbReference type="Pfam" id="PF01554">
    <property type="entry name" value="MatE"/>
    <property type="match status" value="2"/>
</dbReference>
<dbReference type="PIRSF" id="PIRSF006603">
    <property type="entry name" value="DinF"/>
    <property type="match status" value="1"/>
</dbReference>
<comment type="subcellular location">
    <subcellularLocation>
        <location evidence="1">Cell membrane</location>
        <topology evidence="1">Multi-pass membrane protein</topology>
    </subcellularLocation>
</comment>
<dbReference type="CDD" id="cd13138">
    <property type="entry name" value="MATE_yoeA_like"/>
    <property type="match status" value="1"/>
</dbReference>
<gene>
    <name evidence="8" type="ORF">WMO75_07515</name>
</gene>
<evidence type="ECO:0000313" key="9">
    <source>
        <dbReference type="Proteomes" id="UP001446032"/>
    </source>
</evidence>
<dbReference type="Proteomes" id="UP001446032">
    <property type="component" value="Unassembled WGS sequence"/>
</dbReference>
<dbReference type="InterPro" id="IPR052031">
    <property type="entry name" value="Membrane_Transporter-Flippase"/>
</dbReference>
<feature type="transmembrane region" description="Helical" evidence="7">
    <location>
        <begin position="382"/>
        <end position="401"/>
    </location>
</feature>
<dbReference type="EMBL" id="JBBMEI010000019">
    <property type="protein sequence ID" value="MEQ2358180.1"/>
    <property type="molecule type" value="Genomic_DNA"/>
</dbReference>
<keyword evidence="6 7" id="KW-0472">Membrane</keyword>
<dbReference type="InterPro" id="IPR002528">
    <property type="entry name" value="MATE_fam"/>
</dbReference>
<feature type="transmembrane region" description="Helical" evidence="7">
    <location>
        <begin position="229"/>
        <end position="254"/>
    </location>
</feature>
<keyword evidence="5 7" id="KW-1133">Transmembrane helix</keyword>
<evidence type="ECO:0000256" key="2">
    <source>
        <dbReference type="ARBA" id="ARBA00022448"/>
    </source>
</evidence>
<proteinExistence type="predicted"/>
<evidence type="ECO:0000313" key="8">
    <source>
        <dbReference type="EMBL" id="MEQ2358180.1"/>
    </source>
</evidence>
<feature type="transmembrane region" description="Helical" evidence="7">
    <location>
        <begin position="188"/>
        <end position="208"/>
    </location>
</feature>
<evidence type="ECO:0000256" key="6">
    <source>
        <dbReference type="ARBA" id="ARBA00023136"/>
    </source>
</evidence>
<feature type="transmembrane region" description="Helical" evidence="7">
    <location>
        <begin position="161"/>
        <end position="182"/>
    </location>
</feature>
<evidence type="ECO:0000256" key="7">
    <source>
        <dbReference type="SAM" id="Phobius"/>
    </source>
</evidence>
<feature type="transmembrane region" description="Helical" evidence="7">
    <location>
        <begin position="53"/>
        <end position="76"/>
    </location>
</feature>
<name>A0ABV1AJ48_9FIRM</name>
<accession>A0ABV1AJ48</accession>
<evidence type="ECO:0000256" key="1">
    <source>
        <dbReference type="ARBA" id="ARBA00004651"/>
    </source>
</evidence>
<keyword evidence="3" id="KW-1003">Cell membrane</keyword>
<dbReference type="PANTHER" id="PTHR43549">
    <property type="entry name" value="MULTIDRUG RESISTANCE PROTEIN YPNP-RELATED"/>
    <property type="match status" value="1"/>
</dbReference>
<feature type="transmembrane region" description="Helical" evidence="7">
    <location>
        <begin position="274"/>
        <end position="293"/>
    </location>
</feature>